<proteinExistence type="predicted"/>
<comment type="caution">
    <text evidence="2">The sequence shown here is derived from an EMBL/GenBank/DDBJ whole genome shotgun (WGS) entry which is preliminary data.</text>
</comment>
<keyword evidence="3" id="KW-1185">Reference proteome</keyword>
<accession>A0A8J3XYE4</accession>
<evidence type="ECO:0000256" key="1">
    <source>
        <dbReference type="SAM" id="Phobius"/>
    </source>
</evidence>
<feature type="transmembrane region" description="Helical" evidence="1">
    <location>
        <begin position="108"/>
        <end position="126"/>
    </location>
</feature>
<feature type="transmembrane region" description="Helical" evidence="1">
    <location>
        <begin position="74"/>
        <end position="96"/>
    </location>
</feature>
<keyword evidence="1" id="KW-0472">Membrane</keyword>
<sequence length="128" mass="13262">MAAAGIFVALLVPLSVLQLALVCGAPWGRLAWGGQHRVLPVRLRVGSAVSLVLYVAFAFVILNRVGRIDVLAESVAVVGSWAVCGLMTLSVFVNALSRSRPERYTGTPAALALAVTSLFVSLGSGGEA</sequence>
<feature type="transmembrane region" description="Helical" evidence="1">
    <location>
        <begin position="43"/>
        <end position="62"/>
    </location>
</feature>
<dbReference type="Proteomes" id="UP000605992">
    <property type="component" value="Unassembled WGS sequence"/>
</dbReference>
<dbReference type="EMBL" id="BOOR01000016">
    <property type="protein sequence ID" value="GII54243.1"/>
    <property type="molecule type" value="Genomic_DNA"/>
</dbReference>
<protein>
    <submittedName>
        <fullName evidence="2">Uncharacterized protein</fullName>
    </submittedName>
</protein>
<keyword evidence="1" id="KW-1133">Transmembrane helix</keyword>
<evidence type="ECO:0000313" key="3">
    <source>
        <dbReference type="Proteomes" id="UP000605992"/>
    </source>
</evidence>
<dbReference type="AlphaFoldDB" id="A0A8J3XYE4"/>
<organism evidence="2 3">
    <name type="scientific">Planotetraspora thailandica</name>
    <dbReference type="NCBI Taxonomy" id="487172"/>
    <lineage>
        <taxon>Bacteria</taxon>
        <taxon>Bacillati</taxon>
        <taxon>Actinomycetota</taxon>
        <taxon>Actinomycetes</taxon>
        <taxon>Streptosporangiales</taxon>
        <taxon>Streptosporangiaceae</taxon>
        <taxon>Planotetraspora</taxon>
    </lineage>
</organism>
<keyword evidence="1" id="KW-0812">Transmembrane</keyword>
<gene>
    <name evidence="2" type="ORF">Pth03_26320</name>
</gene>
<dbReference type="RefSeq" id="WP_203944481.1">
    <property type="nucleotide sequence ID" value="NZ_BOOR01000016.1"/>
</dbReference>
<evidence type="ECO:0000313" key="2">
    <source>
        <dbReference type="EMBL" id="GII54243.1"/>
    </source>
</evidence>
<reference evidence="2" key="1">
    <citation type="submission" date="2021-01" db="EMBL/GenBank/DDBJ databases">
        <title>Whole genome shotgun sequence of Planotetraspora thailandica NBRC 104271.</title>
        <authorList>
            <person name="Komaki H."/>
            <person name="Tamura T."/>
        </authorList>
    </citation>
    <scope>NUCLEOTIDE SEQUENCE</scope>
    <source>
        <strain evidence="2">NBRC 104271</strain>
    </source>
</reference>
<name>A0A8J3XYE4_9ACTN</name>